<gene>
    <name evidence="1" type="ORF">BDV37DRAFT_284248</name>
</gene>
<evidence type="ECO:0000313" key="2">
    <source>
        <dbReference type="Proteomes" id="UP000325579"/>
    </source>
</evidence>
<dbReference type="EMBL" id="ML736782">
    <property type="protein sequence ID" value="KAE8402920.1"/>
    <property type="molecule type" value="Genomic_DNA"/>
</dbReference>
<dbReference type="RefSeq" id="XP_031940239.1">
    <property type="nucleotide sequence ID" value="XM_032087462.1"/>
</dbReference>
<proteinExistence type="predicted"/>
<reference evidence="1 2" key="1">
    <citation type="submission" date="2019-04" db="EMBL/GenBank/DDBJ databases">
        <authorList>
            <consortium name="DOE Joint Genome Institute"/>
            <person name="Mondo S."/>
            <person name="Kjaerbolling I."/>
            <person name="Vesth T."/>
            <person name="Frisvad J.C."/>
            <person name="Nybo J.L."/>
            <person name="Theobald S."/>
            <person name="Kildgaard S."/>
            <person name="Isbrandt T."/>
            <person name="Kuo A."/>
            <person name="Sato A."/>
            <person name="Lyhne E.K."/>
            <person name="Kogle M.E."/>
            <person name="Wiebenga A."/>
            <person name="Kun R.S."/>
            <person name="Lubbers R.J."/>
            <person name="Makela M.R."/>
            <person name="Barry K."/>
            <person name="Chovatia M."/>
            <person name="Clum A."/>
            <person name="Daum C."/>
            <person name="Haridas S."/>
            <person name="He G."/>
            <person name="LaButti K."/>
            <person name="Lipzen A."/>
            <person name="Riley R."/>
            <person name="Salamov A."/>
            <person name="Simmons B.A."/>
            <person name="Magnuson J.K."/>
            <person name="Henrissat B."/>
            <person name="Mortensen U.H."/>
            <person name="Larsen T.O."/>
            <person name="Devries R.P."/>
            <person name="Grigoriev I.V."/>
            <person name="Machida M."/>
            <person name="Baker S.E."/>
            <person name="Andersen M.R."/>
            <person name="Cantor M.N."/>
            <person name="Hua S.X."/>
        </authorList>
    </citation>
    <scope>NUCLEOTIDE SEQUENCE [LARGE SCALE GENOMIC DNA]</scope>
    <source>
        <strain evidence="1 2">CBS 119388</strain>
    </source>
</reference>
<evidence type="ECO:0000313" key="1">
    <source>
        <dbReference type="EMBL" id="KAE8402920.1"/>
    </source>
</evidence>
<dbReference type="GeneID" id="43672153"/>
<keyword evidence="2" id="KW-1185">Reference proteome</keyword>
<accession>A0A5N7D8Z4</accession>
<name>A0A5N7D8Z4_9EURO</name>
<dbReference type="AlphaFoldDB" id="A0A5N7D8Z4"/>
<dbReference type="OrthoDB" id="5350472at2759"/>
<sequence>MAEQLIPWLNGRLDLRQAYTFDRNHITAMLQNIVLSPGVYGVPAQNVARLMSIHQDITRLRCPDGQDYLAPAPPQNIDRQVHPRWPRGIARFQLRRSTYDGVEYWALPDLLGLFLSSLGPAPIGATKRNFYLPVTAVYGQWCTKLRTGVMPRVYQCSWTDRREFSLGASRGGFAVQDDIGSWLATTNMTVTITVTVVKIENLESIEALMLTHILHDNVVVVDDDIVMEDVTSTAGEEDLEMGKATEMASDVIMQDVF</sequence>
<organism evidence="1 2">
    <name type="scientific">Aspergillus pseudonomiae</name>
    <dbReference type="NCBI Taxonomy" id="1506151"/>
    <lineage>
        <taxon>Eukaryota</taxon>
        <taxon>Fungi</taxon>
        <taxon>Dikarya</taxon>
        <taxon>Ascomycota</taxon>
        <taxon>Pezizomycotina</taxon>
        <taxon>Eurotiomycetes</taxon>
        <taxon>Eurotiomycetidae</taxon>
        <taxon>Eurotiales</taxon>
        <taxon>Aspergillaceae</taxon>
        <taxon>Aspergillus</taxon>
        <taxon>Aspergillus subgen. Circumdati</taxon>
    </lineage>
</organism>
<dbReference type="Proteomes" id="UP000325579">
    <property type="component" value="Unassembled WGS sequence"/>
</dbReference>
<protein>
    <submittedName>
        <fullName evidence="1">Uncharacterized protein</fullName>
    </submittedName>
</protein>